<proteinExistence type="inferred from homology"/>
<comment type="cofactor">
    <cofactor evidence="1 16">
        <name>pyridoxal 5'-phosphate</name>
        <dbReference type="ChEBI" id="CHEBI:597326"/>
    </cofactor>
</comment>
<evidence type="ECO:0000256" key="5">
    <source>
        <dbReference type="ARBA" id="ARBA00005072"/>
    </source>
</evidence>
<keyword evidence="11 17" id="KW-0100">Branched-chain amino acid biosynthesis</keyword>
<dbReference type="NCBIfam" id="NF005146">
    <property type="entry name" value="PRK06606.1"/>
    <property type="match status" value="1"/>
</dbReference>
<dbReference type="InterPro" id="IPR036038">
    <property type="entry name" value="Aminotransferase-like"/>
</dbReference>
<dbReference type="SUPFAM" id="SSF56752">
    <property type="entry name" value="D-aminoacid aminotransferase-like PLP-dependent enzymes"/>
    <property type="match status" value="1"/>
</dbReference>
<comment type="catalytic activity">
    <reaction evidence="14 17">
        <text>L-leucine + 2-oxoglutarate = 4-methyl-2-oxopentanoate + L-glutamate</text>
        <dbReference type="Rhea" id="RHEA:18321"/>
        <dbReference type="ChEBI" id="CHEBI:16810"/>
        <dbReference type="ChEBI" id="CHEBI:17865"/>
        <dbReference type="ChEBI" id="CHEBI:29985"/>
        <dbReference type="ChEBI" id="CHEBI:57427"/>
        <dbReference type="EC" id="2.6.1.42"/>
    </reaction>
</comment>
<name>A0ABW1PAJ1_9PSEU</name>
<evidence type="ECO:0000256" key="8">
    <source>
        <dbReference type="ARBA" id="ARBA00022605"/>
    </source>
</evidence>
<dbReference type="InterPro" id="IPR018300">
    <property type="entry name" value="Aminotrans_IV_CS"/>
</dbReference>
<comment type="pathway">
    <text evidence="4 17">Amino-acid biosynthesis; L-valine biosynthesis; L-valine from pyruvate: step 4/4.</text>
</comment>
<evidence type="ECO:0000256" key="6">
    <source>
        <dbReference type="ARBA" id="ARBA00009320"/>
    </source>
</evidence>
<dbReference type="NCBIfam" id="TIGR01122">
    <property type="entry name" value="ilvE_I"/>
    <property type="match status" value="1"/>
</dbReference>
<keyword evidence="9 17" id="KW-0808">Transferase</keyword>
<keyword evidence="8 17" id="KW-0028">Amino-acid biosynthesis</keyword>
<dbReference type="Gene3D" id="3.30.470.10">
    <property type="match status" value="1"/>
</dbReference>
<gene>
    <name evidence="17" type="primary">ilvE</name>
    <name evidence="18" type="ORF">ACFP3R_25370</name>
</gene>
<evidence type="ECO:0000256" key="4">
    <source>
        <dbReference type="ARBA" id="ARBA00004931"/>
    </source>
</evidence>
<evidence type="ECO:0000313" key="19">
    <source>
        <dbReference type="Proteomes" id="UP001596220"/>
    </source>
</evidence>
<keyword evidence="19" id="KW-1185">Reference proteome</keyword>
<dbReference type="InterPro" id="IPR001544">
    <property type="entry name" value="Aminotrans_IV"/>
</dbReference>
<dbReference type="InterPro" id="IPR050571">
    <property type="entry name" value="Class-IV_PLP-Dep_Aminotrnsfr"/>
</dbReference>
<evidence type="ECO:0000256" key="13">
    <source>
        <dbReference type="ARBA" id="ARBA00048798"/>
    </source>
</evidence>
<keyword evidence="7 17" id="KW-0032">Aminotransferase</keyword>
<dbReference type="EC" id="2.6.1.42" evidence="17"/>
<dbReference type="Gene3D" id="3.20.10.10">
    <property type="entry name" value="D-amino Acid Aminotransferase, subunit A, domain 2"/>
    <property type="match status" value="1"/>
</dbReference>
<evidence type="ECO:0000256" key="12">
    <source>
        <dbReference type="ARBA" id="ARBA00048212"/>
    </source>
</evidence>
<dbReference type="GO" id="GO:0004084">
    <property type="term" value="F:branched-chain-amino-acid transaminase activity"/>
    <property type="evidence" value="ECO:0007669"/>
    <property type="project" value="UniProtKB-EC"/>
</dbReference>
<dbReference type="RefSeq" id="WP_380638995.1">
    <property type="nucleotide sequence ID" value="NZ_JBHSQO010000031.1"/>
</dbReference>
<evidence type="ECO:0000256" key="1">
    <source>
        <dbReference type="ARBA" id="ARBA00001933"/>
    </source>
</evidence>
<dbReference type="InterPro" id="IPR005785">
    <property type="entry name" value="B_amino_transI"/>
</dbReference>
<protein>
    <recommendedName>
        <fullName evidence="17">Branched-chain-amino-acid aminotransferase</fullName>
        <shortName evidence="17">BCAT</shortName>
        <ecNumber evidence="17">2.6.1.42</ecNumber>
    </recommendedName>
</protein>
<comment type="caution">
    <text evidence="18">The sequence shown here is derived from an EMBL/GenBank/DDBJ whole genome shotgun (WGS) entry which is preliminary data.</text>
</comment>
<dbReference type="Pfam" id="PF01063">
    <property type="entry name" value="Aminotran_4"/>
    <property type="match status" value="1"/>
</dbReference>
<comment type="function">
    <text evidence="2 17">Acts on leucine, isoleucine and valine.</text>
</comment>
<comment type="catalytic activity">
    <reaction evidence="12 17">
        <text>L-valine + 2-oxoglutarate = 3-methyl-2-oxobutanoate + L-glutamate</text>
        <dbReference type="Rhea" id="RHEA:24813"/>
        <dbReference type="ChEBI" id="CHEBI:11851"/>
        <dbReference type="ChEBI" id="CHEBI:16810"/>
        <dbReference type="ChEBI" id="CHEBI:29985"/>
        <dbReference type="ChEBI" id="CHEBI:57762"/>
        <dbReference type="EC" id="2.6.1.42"/>
    </reaction>
</comment>
<evidence type="ECO:0000256" key="9">
    <source>
        <dbReference type="ARBA" id="ARBA00022679"/>
    </source>
</evidence>
<dbReference type="PANTHER" id="PTHR42743">
    <property type="entry name" value="AMINO-ACID AMINOTRANSFERASE"/>
    <property type="match status" value="1"/>
</dbReference>
<evidence type="ECO:0000313" key="18">
    <source>
        <dbReference type="EMBL" id="MFC6092619.1"/>
    </source>
</evidence>
<accession>A0ABW1PAJ1</accession>
<dbReference type="Proteomes" id="UP001596220">
    <property type="component" value="Unassembled WGS sequence"/>
</dbReference>
<dbReference type="PROSITE" id="PS00770">
    <property type="entry name" value="AA_TRANSFER_CLASS_4"/>
    <property type="match status" value="1"/>
</dbReference>
<comment type="similarity">
    <text evidence="6 15">Belongs to the class-IV pyridoxal-phosphate-dependent aminotransferase family.</text>
</comment>
<evidence type="ECO:0000256" key="14">
    <source>
        <dbReference type="ARBA" id="ARBA00049229"/>
    </source>
</evidence>
<dbReference type="CDD" id="cd00449">
    <property type="entry name" value="PLPDE_IV"/>
    <property type="match status" value="1"/>
</dbReference>
<comment type="catalytic activity">
    <reaction evidence="13 17">
        <text>L-isoleucine + 2-oxoglutarate = (S)-3-methyl-2-oxopentanoate + L-glutamate</text>
        <dbReference type="Rhea" id="RHEA:24801"/>
        <dbReference type="ChEBI" id="CHEBI:16810"/>
        <dbReference type="ChEBI" id="CHEBI:29985"/>
        <dbReference type="ChEBI" id="CHEBI:35146"/>
        <dbReference type="ChEBI" id="CHEBI:58045"/>
        <dbReference type="EC" id="2.6.1.42"/>
    </reaction>
</comment>
<evidence type="ECO:0000256" key="15">
    <source>
        <dbReference type="RuleBase" id="RU004106"/>
    </source>
</evidence>
<comment type="pathway">
    <text evidence="3 17">Amino-acid biosynthesis; L-isoleucine biosynthesis; L-isoleucine from 2-oxobutanoate: step 4/4.</text>
</comment>
<dbReference type="InterPro" id="IPR043131">
    <property type="entry name" value="BCAT-like_N"/>
</dbReference>
<evidence type="ECO:0000256" key="17">
    <source>
        <dbReference type="RuleBase" id="RU364094"/>
    </source>
</evidence>
<evidence type="ECO:0000256" key="16">
    <source>
        <dbReference type="RuleBase" id="RU004516"/>
    </source>
</evidence>
<evidence type="ECO:0000256" key="2">
    <source>
        <dbReference type="ARBA" id="ARBA00003109"/>
    </source>
</evidence>
<evidence type="ECO:0000256" key="7">
    <source>
        <dbReference type="ARBA" id="ARBA00022576"/>
    </source>
</evidence>
<comment type="pathway">
    <text evidence="5 17">Amino-acid biosynthesis; L-leucine biosynthesis; L-leucine from 3-methyl-2-oxobutanoate: step 4/4.</text>
</comment>
<reference evidence="19" key="1">
    <citation type="journal article" date="2019" name="Int. J. Syst. Evol. Microbiol.">
        <title>The Global Catalogue of Microorganisms (GCM) 10K type strain sequencing project: providing services to taxonomists for standard genome sequencing and annotation.</title>
        <authorList>
            <consortium name="The Broad Institute Genomics Platform"/>
            <consortium name="The Broad Institute Genome Sequencing Center for Infectious Disease"/>
            <person name="Wu L."/>
            <person name="Ma J."/>
        </authorList>
    </citation>
    <scope>NUCLEOTIDE SEQUENCE [LARGE SCALE GENOMIC DNA]</scope>
    <source>
        <strain evidence="19">CGMCC 4.7246</strain>
    </source>
</reference>
<organism evidence="18 19">
    <name type="scientific">Saccharothrix lopnurensis</name>
    <dbReference type="NCBI Taxonomy" id="1670621"/>
    <lineage>
        <taxon>Bacteria</taxon>
        <taxon>Bacillati</taxon>
        <taxon>Actinomycetota</taxon>
        <taxon>Actinomycetes</taxon>
        <taxon>Pseudonocardiales</taxon>
        <taxon>Pseudonocardiaceae</taxon>
        <taxon>Saccharothrix</taxon>
    </lineage>
</organism>
<evidence type="ECO:0000256" key="10">
    <source>
        <dbReference type="ARBA" id="ARBA00022898"/>
    </source>
</evidence>
<evidence type="ECO:0000256" key="3">
    <source>
        <dbReference type="ARBA" id="ARBA00004824"/>
    </source>
</evidence>
<sequence>MTAGTAPAERTGSRPVTTAWAYHLDGFVPMAQATLPVTTQGLHYGTGVFEGIRAHVVPDRAELAVFRLHDHLARFERSCRLLRIDLPHDVDELAGIVVELLSRNGVVQDTYVRPLAYKHRLLPGTPPGVSLRGNSDGLSVIAFALGAYSPEGGVRCAISSWARPSARSIPVRAKATGAYLNNALAVDEARAAGYDDAILLNDRGRVAEASTANVFAVRGTALVTPPPDADILEGITRDTVRVLAADLGLEHVERDLQPADLLLADEVFLTGTGLGVTPVVELAGRPVGRGEPGPVTTELRRRYHDLVRGRDERHEHWLTRVPVPRNA</sequence>
<evidence type="ECO:0000256" key="11">
    <source>
        <dbReference type="ARBA" id="ARBA00023304"/>
    </source>
</evidence>
<keyword evidence="10 16" id="KW-0663">Pyridoxal phosphate</keyword>
<dbReference type="EMBL" id="JBHSQO010000031">
    <property type="protein sequence ID" value="MFC6092619.1"/>
    <property type="molecule type" value="Genomic_DNA"/>
</dbReference>
<dbReference type="InterPro" id="IPR043132">
    <property type="entry name" value="BCAT-like_C"/>
</dbReference>
<dbReference type="PANTHER" id="PTHR42743:SF4">
    <property type="entry name" value="BRANCHED-CHAIN-AMINO-ACID AMINOTRANSFERASE-RELATED"/>
    <property type="match status" value="1"/>
</dbReference>